<evidence type="ECO:0000313" key="4">
    <source>
        <dbReference type="Proteomes" id="UP000811609"/>
    </source>
</evidence>
<gene>
    <name evidence="3" type="ORF">CIPAW_09G107200</name>
</gene>
<dbReference type="AlphaFoldDB" id="A0A8T1PG60"/>
<comment type="caution">
    <text evidence="3">The sequence shown here is derived from an EMBL/GenBank/DDBJ whole genome shotgun (WGS) entry which is preliminary data.</text>
</comment>
<dbReference type="EMBL" id="CM031817">
    <property type="protein sequence ID" value="KAG6641915.1"/>
    <property type="molecule type" value="Genomic_DNA"/>
</dbReference>
<dbReference type="Proteomes" id="UP000811609">
    <property type="component" value="Chromosome 9"/>
</dbReference>
<accession>A0A8T1PG60</accession>
<evidence type="ECO:0000259" key="2">
    <source>
        <dbReference type="Pfam" id="PF24847"/>
    </source>
</evidence>
<reference evidence="3" key="1">
    <citation type="submission" date="2020-12" db="EMBL/GenBank/DDBJ databases">
        <title>WGS assembly of Carya illinoinensis cv. Pawnee.</title>
        <authorList>
            <person name="Platts A."/>
            <person name="Shu S."/>
            <person name="Wright S."/>
            <person name="Barry K."/>
            <person name="Edger P."/>
            <person name="Pires J.C."/>
            <person name="Schmutz J."/>
        </authorList>
    </citation>
    <scope>NUCLEOTIDE SEQUENCE</scope>
    <source>
        <tissue evidence="3">Leaf</tissue>
    </source>
</reference>
<dbReference type="PANTHER" id="PTHR33513">
    <property type="entry name" value="OS06G0523300 PROTEIN"/>
    <property type="match status" value="1"/>
</dbReference>
<evidence type="ECO:0000313" key="3">
    <source>
        <dbReference type="EMBL" id="KAG6641915.1"/>
    </source>
</evidence>
<feature type="domain" description="DUF7722" evidence="2">
    <location>
        <begin position="58"/>
        <end position="103"/>
    </location>
</feature>
<dbReference type="InterPro" id="IPR056139">
    <property type="entry name" value="DUF7722"/>
</dbReference>
<keyword evidence="1" id="KW-0732">Signal</keyword>
<protein>
    <recommendedName>
        <fullName evidence="2">DUF7722 domain-containing protein</fullName>
    </recommendedName>
</protein>
<sequence>MALSWILHSACHVLAGTPKDNNMQRNQIIDHHPASDQEHRVHVQGNIYPSAFQMPLHYPRYKKADYQKMEEWKVDLLLEQYGLKFKGNLDEKRAYAMGAFLWPDQY</sequence>
<feature type="chain" id="PRO_5035752923" description="DUF7722 domain-containing protein" evidence="1">
    <location>
        <begin position="16"/>
        <end position="106"/>
    </location>
</feature>
<dbReference type="Pfam" id="PF24847">
    <property type="entry name" value="DUF7722"/>
    <property type="match status" value="1"/>
</dbReference>
<dbReference type="PANTHER" id="PTHR33513:SF4">
    <property type="entry name" value="GB|AAF04428.1"/>
    <property type="match status" value="1"/>
</dbReference>
<organism evidence="3 4">
    <name type="scientific">Carya illinoinensis</name>
    <name type="common">Pecan</name>
    <dbReference type="NCBI Taxonomy" id="32201"/>
    <lineage>
        <taxon>Eukaryota</taxon>
        <taxon>Viridiplantae</taxon>
        <taxon>Streptophyta</taxon>
        <taxon>Embryophyta</taxon>
        <taxon>Tracheophyta</taxon>
        <taxon>Spermatophyta</taxon>
        <taxon>Magnoliopsida</taxon>
        <taxon>eudicotyledons</taxon>
        <taxon>Gunneridae</taxon>
        <taxon>Pentapetalae</taxon>
        <taxon>rosids</taxon>
        <taxon>fabids</taxon>
        <taxon>Fagales</taxon>
        <taxon>Juglandaceae</taxon>
        <taxon>Carya</taxon>
    </lineage>
</organism>
<evidence type="ECO:0000256" key="1">
    <source>
        <dbReference type="SAM" id="SignalP"/>
    </source>
</evidence>
<keyword evidence="4" id="KW-1185">Reference proteome</keyword>
<feature type="signal peptide" evidence="1">
    <location>
        <begin position="1"/>
        <end position="15"/>
    </location>
</feature>
<proteinExistence type="predicted"/>
<name>A0A8T1PG60_CARIL</name>